<feature type="compositionally biased region" description="Gly residues" evidence="1">
    <location>
        <begin position="1"/>
        <end position="10"/>
    </location>
</feature>
<dbReference type="Proteomes" id="UP000477722">
    <property type="component" value="Unassembled WGS sequence"/>
</dbReference>
<feature type="region of interest" description="Disordered" evidence="1">
    <location>
        <begin position="1"/>
        <end position="25"/>
    </location>
</feature>
<evidence type="ECO:0000256" key="2">
    <source>
        <dbReference type="SAM" id="Phobius"/>
    </source>
</evidence>
<comment type="caution">
    <text evidence="3">The sequence shown here is derived from an EMBL/GenBank/DDBJ whole genome shotgun (WGS) entry which is preliminary data.</text>
</comment>
<evidence type="ECO:0000313" key="4">
    <source>
        <dbReference type="Proteomes" id="UP000477722"/>
    </source>
</evidence>
<reference evidence="3 4" key="1">
    <citation type="submission" date="2020-02" db="EMBL/GenBank/DDBJ databases">
        <title>Whole-genome analyses of novel actinobacteria.</title>
        <authorList>
            <person name="Sahin N."/>
            <person name="Tatar D."/>
        </authorList>
    </citation>
    <scope>NUCLEOTIDE SEQUENCE [LARGE SCALE GENOMIC DNA]</scope>
    <source>
        <strain evidence="3 4">SB3404</strain>
    </source>
</reference>
<feature type="compositionally biased region" description="Polar residues" evidence="1">
    <location>
        <begin position="82"/>
        <end position="92"/>
    </location>
</feature>
<evidence type="ECO:0000313" key="3">
    <source>
        <dbReference type="EMBL" id="NGO73681.1"/>
    </source>
</evidence>
<dbReference type="EMBL" id="JAAKZZ010000841">
    <property type="protein sequence ID" value="NGO73681.1"/>
    <property type="molecule type" value="Genomic_DNA"/>
</dbReference>
<keyword evidence="2" id="KW-1133">Transmembrane helix</keyword>
<accession>A0A6G4XAJ9</accession>
<keyword evidence="2" id="KW-0472">Membrane</keyword>
<protein>
    <submittedName>
        <fullName evidence="3">Uncharacterized protein</fullName>
    </submittedName>
</protein>
<gene>
    <name evidence="3" type="ORF">G5C65_36225</name>
</gene>
<organism evidence="3 4">
    <name type="scientific">Streptomyces boncukensis</name>
    <dbReference type="NCBI Taxonomy" id="2711219"/>
    <lineage>
        <taxon>Bacteria</taxon>
        <taxon>Bacillati</taxon>
        <taxon>Actinomycetota</taxon>
        <taxon>Actinomycetes</taxon>
        <taxon>Kitasatosporales</taxon>
        <taxon>Streptomycetaceae</taxon>
        <taxon>Streptomyces</taxon>
    </lineage>
</organism>
<evidence type="ECO:0000256" key="1">
    <source>
        <dbReference type="SAM" id="MobiDB-lite"/>
    </source>
</evidence>
<feature type="transmembrane region" description="Helical" evidence="2">
    <location>
        <begin position="35"/>
        <end position="56"/>
    </location>
</feature>
<feature type="non-terminal residue" evidence="3">
    <location>
        <position position="92"/>
    </location>
</feature>
<feature type="region of interest" description="Disordered" evidence="1">
    <location>
        <begin position="58"/>
        <end position="92"/>
    </location>
</feature>
<proteinExistence type="predicted"/>
<dbReference type="AlphaFoldDB" id="A0A6G4XAJ9"/>
<sequence>MSFGQGGPDRGSGTPDWAALAEQAERARARRRRRLIAGGGALATVLVAGIVALAVVSEDDGDGDASDKPSSSLPSAEKLPSSPDSAPSPTFK</sequence>
<name>A0A6G4XAJ9_9ACTN</name>
<keyword evidence="2" id="KW-0812">Transmembrane</keyword>
<keyword evidence="4" id="KW-1185">Reference proteome</keyword>